<organism evidence="3 4">
    <name type="scientific">Marasmius crinis-equi</name>
    <dbReference type="NCBI Taxonomy" id="585013"/>
    <lineage>
        <taxon>Eukaryota</taxon>
        <taxon>Fungi</taxon>
        <taxon>Dikarya</taxon>
        <taxon>Basidiomycota</taxon>
        <taxon>Agaricomycotina</taxon>
        <taxon>Agaricomycetes</taxon>
        <taxon>Agaricomycetidae</taxon>
        <taxon>Agaricales</taxon>
        <taxon>Marasmiineae</taxon>
        <taxon>Marasmiaceae</taxon>
        <taxon>Marasmius</taxon>
    </lineage>
</organism>
<feature type="coiled-coil region" evidence="1">
    <location>
        <begin position="222"/>
        <end position="284"/>
    </location>
</feature>
<feature type="compositionally biased region" description="Acidic residues" evidence="2">
    <location>
        <begin position="414"/>
        <end position="424"/>
    </location>
</feature>
<proteinExistence type="predicted"/>
<comment type="caution">
    <text evidence="3">The sequence shown here is derived from an EMBL/GenBank/DDBJ whole genome shotgun (WGS) entry which is preliminary data.</text>
</comment>
<evidence type="ECO:0000256" key="2">
    <source>
        <dbReference type="SAM" id="MobiDB-lite"/>
    </source>
</evidence>
<protein>
    <submittedName>
        <fullName evidence="3">Uncharacterized protein</fullName>
    </submittedName>
</protein>
<evidence type="ECO:0000256" key="1">
    <source>
        <dbReference type="SAM" id="Coils"/>
    </source>
</evidence>
<reference evidence="3 4" key="1">
    <citation type="submission" date="2024-02" db="EMBL/GenBank/DDBJ databases">
        <title>A draft genome for the cacao thread blight pathogen Marasmius crinis-equi.</title>
        <authorList>
            <person name="Cohen S.P."/>
            <person name="Baruah I.K."/>
            <person name="Amoako-Attah I."/>
            <person name="Bukari Y."/>
            <person name="Meinhardt L.W."/>
            <person name="Bailey B.A."/>
        </authorList>
    </citation>
    <scope>NUCLEOTIDE SEQUENCE [LARGE SCALE GENOMIC DNA]</scope>
    <source>
        <strain evidence="3 4">GH-76</strain>
    </source>
</reference>
<accession>A0ABR3F015</accession>
<keyword evidence="1" id="KW-0175">Coiled coil</keyword>
<sequence>MFNKLNTKLSSATKKALKKVHLAGNKKKVAVELVGSDQKVGPSPLENNANDVILSRPEVGNGAAVDIAGRMSQLVTIPSWESVKAETAPPSVGSLAVIPSMDSLFDDGTVLNDFASRKGVEVVQAPVVCESQSVEIEIWVEENEESVELAPASLDGLRSEEVSINDASPSGSVLESEESPTRVPRTIANIIQSPHPDDLNDYHNVTLRSPSPVPFHLVTKHAYQQQSLLDQARAEIDELRAQLAEVAEQRDALARHNGELERKADILDDELNALREEHTDLREEIDRLHPIELEYMQLKSVSKTLERRLVWEEARCYQRTMQRDEERNLRHEILEALSPQALATLPAHLQPQPEVHPDCWWVDIRPNPASAPLTDTVVEVSSSPEEPANPLYPPALLVGGKLTLISAKEKAALEEVEDSEDPSDVENISPSGSGASSHQLSVESAVAEGILPRPEACVERPGVDMDKFFGSLRASMSG</sequence>
<gene>
    <name evidence="3" type="ORF">V5O48_013448</name>
</gene>
<evidence type="ECO:0000313" key="4">
    <source>
        <dbReference type="Proteomes" id="UP001465976"/>
    </source>
</evidence>
<feature type="region of interest" description="Disordered" evidence="2">
    <location>
        <begin position="414"/>
        <end position="446"/>
    </location>
</feature>
<feature type="compositionally biased region" description="Polar residues" evidence="2">
    <location>
        <begin position="428"/>
        <end position="442"/>
    </location>
</feature>
<keyword evidence="4" id="KW-1185">Reference proteome</keyword>
<name>A0ABR3F015_9AGAR</name>
<evidence type="ECO:0000313" key="3">
    <source>
        <dbReference type="EMBL" id="KAL0568532.1"/>
    </source>
</evidence>
<dbReference type="EMBL" id="JBAHYK010001316">
    <property type="protein sequence ID" value="KAL0568532.1"/>
    <property type="molecule type" value="Genomic_DNA"/>
</dbReference>
<dbReference type="Proteomes" id="UP001465976">
    <property type="component" value="Unassembled WGS sequence"/>
</dbReference>
<feature type="region of interest" description="Disordered" evidence="2">
    <location>
        <begin position="163"/>
        <end position="182"/>
    </location>
</feature>